<dbReference type="EMBL" id="VXIV02002553">
    <property type="protein sequence ID" value="KAF6024652.1"/>
    <property type="molecule type" value="Genomic_DNA"/>
</dbReference>
<evidence type="ECO:0000313" key="3">
    <source>
        <dbReference type="Proteomes" id="UP000593567"/>
    </source>
</evidence>
<dbReference type="InterPro" id="IPR028042">
    <property type="entry name" value="DUF4639"/>
</dbReference>
<evidence type="ECO:0000313" key="2">
    <source>
        <dbReference type="EMBL" id="KAF6024652.1"/>
    </source>
</evidence>
<proteinExistence type="predicted"/>
<evidence type="ECO:0000256" key="1">
    <source>
        <dbReference type="SAM" id="MobiDB-lite"/>
    </source>
</evidence>
<comment type="caution">
    <text evidence="2">The sequence shown here is derived from an EMBL/GenBank/DDBJ whole genome shotgun (WGS) entry which is preliminary data.</text>
</comment>
<organism evidence="2 3">
    <name type="scientific">Bugula neritina</name>
    <name type="common">Brown bryozoan</name>
    <name type="synonym">Sertularia neritina</name>
    <dbReference type="NCBI Taxonomy" id="10212"/>
    <lineage>
        <taxon>Eukaryota</taxon>
        <taxon>Metazoa</taxon>
        <taxon>Spiralia</taxon>
        <taxon>Lophotrochozoa</taxon>
        <taxon>Bryozoa</taxon>
        <taxon>Gymnolaemata</taxon>
        <taxon>Cheilostomatida</taxon>
        <taxon>Flustrina</taxon>
        <taxon>Buguloidea</taxon>
        <taxon>Bugulidae</taxon>
        <taxon>Bugula</taxon>
    </lineage>
</organism>
<gene>
    <name evidence="2" type="ORF">EB796_017045</name>
</gene>
<feature type="region of interest" description="Disordered" evidence="1">
    <location>
        <begin position="1"/>
        <end position="21"/>
    </location>
</feature>
<name>A0A7J7JEB4_BUGNE</name>
<reference evidence="2" key="1">
    <citation type="submission" date="2020-06" db="EMBL/GenBank/DDBJ databases">
        <title>Draft genome of Bugula neritina, a colonial animal packing powerful symbionts and potential medicines.</title>
        <authorList>
            <person name="Rayko M."/>
        </authorList>
    </citation>
    <scope>NUCLEOTIDE SEQUENCE [LARGE SCALE GENOMIC DNA]</scope>
    <source>
        <strain evidence="2">Kwan_BN1</strain>
    </source>
</reference>
<accession>A0A7J7JEB4</accession>
<dbReference type="PANTHER" id="PTHR34438:SF1">
    <property type="entry name" value="CHROMOSOME 2 OPEN READING FRAME 81"/>
    <property type="match status" value="1"/>
</dbReference>
<dbReference type="OrthoDB" id="193650at2759"/>
<sequence>MRSMQGEQTEEDKSAKYNPMPKSVGSILKTKFFVIDPSVEAAQARLNAMRTGRYTASKPQKGPIPISDKTKLDKTSILDYRSVNSHAMMSGRLNQGGTRGGTSVTPLPPPMIESMELAPGVIIREGDRVKRGPKQLRRTADKLPRKEALRPVCIEPEMTISVQELLGNKEPLVRIEPTPVPPIIGKHDMNNAHKVVTS</sequence>
<protein>
    <submittedName>
        <fullName evidence="2">Uncharacterized protein</fullName>
    </submittedName>
</protein>
<dbReference type="PANTHER" id="PTHR34438">
    <property type="entry name" value="SI:DKEY-97L20.6"/>
    <property type="match status" value="1"/>
</dbReference>
<keyword evidence="3" id="KW-1185">Reference proteome</keyword>
<dbReference type="AlphaFoldDB" id="A0A7J7JEB4"/>
<dbReference type="Proteomes" id="UP000593567">
    <property type="component" value="Unassembled WGS sequence"/>
</dbReference>